<gene>
    <name evidence="2" type="ORF">DWW35_16215</name>
</gene>
<dbReference type="Proteomes" id="UP000285236">
    <property type="component" value="Unassembled WGS sequence"/>
</dbReference>
<dbReference type="EMBL" id="QRYP01000138">
    <property type="protein sequence ID" value="RGU86840.1"/>
    <property type="molecule type" value="Genomic_DNA"/>
</dbReference>
<reference evidence="2 3" key="1">
    <citation type="submission" date="2018-08" db="EMBL/GenBank/DDBJ databases">
        <title>A genome reference for cultivated species of the human gut microbiota.</title>
        <authorList>
            <person name="Zou Y."/>
            <person name="Xue W."/>
            <person name="Luo G."/>
        </authorList>
    </citation>
    <scope>NUCLEOTIDE SEQUENCE [LARGE SCALE GENOMIC DNA]</scope>
    <source>
        <strain evidence="2 3">AF15-25</strain>
    </source>
</reference>
<dbReference type="AlphaFoldDB" id="A0AA93BDE2"/>
<evidence type="ECO:0000256" key="1">
    <source>
        <dbReference type="SAM" id="MobiDB-lite"/>
    </source>
</evidence>
<organism evidence="2 3">
    <name type="scientific">Segatella copri</name>
    <dbReference type="NCBI Taxonomy" id="165179"/>
    <lineage>
        <taxon>Bacteria</taxon>
        <taxon>Pseudomonadati</taxon>
        <taxon>Bacteroidota</taxon>
        <taxon>Bacteroidia</taxon>
        <taxon>Bacteroidales</taxon>
        <taxon>Prevotellaceae</taxon>
        <taxon>Segatella</taxon>
    </lineage>
</organism>
<sequence>NKKLSTSCMPRQKAATKLRHRLT</sequence>
<comment type="caution">
    <text evidence="2">The sequence shown here is derived from an EMBL/GenBank/DDBJ whole genome shotgun (WGS) entry which is preliminary data.</text>
</comment>
<accession>A0AA93BDE2</accession>
<name>A0AA93BDE2_9BACT</name>
<protein>
    <submittedName>
        <fullName evidence="2">Uncharacterized protein</fullName>
    </submittedName>
</protein>
<evidence type="ECO:0000313" key="2">
    <source>
        <dbReference type="EMBL" id="RGU86840.1"/>
    </source>
</evidence>
<feature type="compositionally biased region" description="Basic residues" evidence="1">
    <location>
        <begin position="14"/>
        <end position="23"/>
    </location>
</feature>
<feature type="region of interest" description="Disordered" evidence="1">
    <location>
        <begin position="1"/>
        <end position="23"/>
    </location>
</feature>
<evidence type="ECO:0000313" key="3">
    <source>
        <dbReference type="Proteomes" id="UP000285236"/>
    </source>
</evidence>
<proteinExistence type="predicted"/>
<feature type="non-terminal residue" evidence="2">
    <location>
        <position position="1"/>
    </location>
</feature>